<dbReference type="RefSeq" id="WP_123420476.1">
    <property type="nucleotide sequence ID" value="NZ_JBLXEP010000001.1"/>
</dbReference>
<evidence type="ECO:0000313" key="3">
    <source>
        <dbReference type="Proteomes" id="UP000268033"/>
    </source>
</evidence>
<organism evidence="2 3">
    <name type="scientific">Gallaecimonas pentaromativorans</name>
    <dbReference type="NCBI Taxonomy" id="584787"/>
    <lineage>
        <taxon>Bacteria</taxon>
        <taxon>Pseudomonadati</taxon>
        <taxon>Pseudomonadota</taxon>
        <taxon>Gammaproteobacteria</taxon>
        <taxon>Enterobacterales</taxon>
        <taxon>Gallaecimonadaceae</taxon>
        <taxon>Gallaecimonas</taxon>
    </lineage>
</organism>
<feature type="transmembrane region" description="Helical" evidence="1">
    <location>
        <begin position="31"/>
        <end position="48"/>
    </location>
</feature>
<dbReference type="AlphaFoldDB" id="A0A3N1PR45"/>
<feature type="transmembrane region" description="Helical" evidence="1">
    <location>
        <begin position="96"/>
        <end position="115"/>
    </location>
</feature>
<comment type="caution">
    <text evidence="2">The sequence shown here is derived from an EMBL/GenBank/DDBJ whole genome shotgun (WGS) entry which is preliminary data.</text>
</comment>
<dbReference type="EMBL" id="RJUL01000001">
    <property type="protein sequence ID" value="ROQ30689.1"/>
    <property type="molecule type" value="Genomic_DNA"/>
</dbReference>
<keyword evidence="1" id="KW-0812">Transmembrane</keyword>
<feature type="transmembrane region" description="Helical" evidence="1">
    <location>
        <begin position="6"/>
        <end position="24"/>
    </location>
</feature>
<accession>A0A3N1PR45</accession>
<feature type="transmembrane region" description="Helical" evidence="1">
    <location>
        <begin position="68"/>
        <end position="87"/>
    </location>
</feature>
<proteinExistence type="predicted"/>
<dbReference type="Proteomes" id="UP000268033">
    <property type="component" value="Unassembled WGS sequence"/>
</dbReference>
<evidence type="ECO:0000313" key="2">
    <source>
        <dbReference type="EMBL" id="ROQ30689.1"/>
    </source>
</evidence>
<reference evidence="2 3" key="1">
    <citation type="submission" date="2018-11" db="EMBL/GenBank/DDBJ databases">
        <title>Genomic Encyclopedia of Type Strains, Phase IV (KMG-IV): sequencing the most valuable type-strain genomes for metagenomic binning, comparative biology and taxonomic classification.</title>
        <authorList>
            <person name="Goeker M."/>
        </authorList>
    </citation>
    <scope>NUCLEOTIDE SEQUENCE [LARGE SCALE GENOMIC DNA]</scope>
    <source>
        <strain evidence="2 3">DSM 21945</strain>
    </source>
</reference>
<keyword evidence="3" id="KW-1185">Reference proteome</keyword>
<gene>
    <name evidence="2" type="ORF">EDC28_101375</name>
</gene>
<name>A0A3N1PR45_9GAMM</name>
<protein>
    <submittedName>
        <fullName evidence="2">Uncharacterized protein</fullName>
    </submittedName>
</protein>
<evidence type="ECO:0000256" key="1">
    <source>
        <dbReference type="SAM" id="Phobius"/>
    </source>
</evidence>
<feature type="transmembrane region" description="Helical" evidence="1">
    <location>
        <begin position="127"/>
        <end position="146"/>
    </location>
</feature>
<sequence length="171" mass="19642">MEDFINGDYLNILACSLILLALITARKERRLPLVILSNYAAYGVLAWLSDDYENNVFLGDHEFYGLWYLINALREIVILAFVFEGLLKAQQGRKPYWVYLGVLLISISASLLLALSDVTGKDYLWSIHLQAIYLIPFAEVAVSWWGSDNLFNRRYSTRRQPVPIEKIATSY</sequence>
<keyword evidence="1" id="KW-0472">Membrane</keyword>
<keyword evidence="1" id="KW-1133">Transmembrane helix</keyword>